<keyword evidence="10" id="KW-0560">Oxidoreductase</keyword>
<feature type="binding site" evidence="13">
    <location>
        <begin position="294"/>
        <end position="309"/>
    </location>
    <ligand>
        <name>FAD</name>
        <dbReference type="ChEBI" id="CHEBI:57692"/>
    </ligand>
</feature>
<evidence type="ECO:0000256" key="9">
    <source>
        <dbReference type="ARBA" id="ARBA00022989"/>
    </source>
</evidence>
<evidence type="ECO:0000313" key="18">
    <source>
        <dbReference type="Proteomes" id="UP001630127"/>
    </source>
</evidence>
<dbReference type="GO" id="GO:0016020">
    <property type="term" value="C:membrane"/>
    <property type="evidence" value="ECO:0007669"/>
    <property type="project" value="UniProtKB-SubCell"/>
</dbReference>
<keyword evidence="6" id="KW-0285">Flavoprotein</keyword>
<evidence type="ECO:0000256" key="6">
    <source>
        <dbReference type="ARBA" id="ARBA00022630"/>
    </source>
</evidence>
<comment type="similarity">
    <text evidence="4">Belongs to the GMC oxidoreductase family.</text>
</comment>
<evidence type="ECO:0000256" key="13">
    <source>
        <dbReference type="PIRSR" id="PIRSR028937-2"/>
    </source>
</evidence>
<evidence type="ECO:0000313" key="17">
    <source>
        <dbReference type="EMBL" id="KAL3498075.1"/>
    </source>
</evidence>
<dbReference type="GO" id="GO:0046577">
    <property type="term" value="F:long-chain-alcohol oxidase activity"/>
    <property type="evidence" value="ECO:0007669"/>
    <property type="project" value="UniProtKB-EC"/>
</dbReference>
<keyword evidence="7 14" id="KW-0812">Transmembrane</keyword>
<evidence type="ECO:0000259" key="16">
    <source>
        <dbReference type="Pfam" id="PF05199"/>
    </source>
</evidence>
<evidence type="ECO:0000256" key="3">
    <source>
        <dbReference type="ARBA" id="ARBA00004370"/>
    </source>
</evidence>
<accession>A0ABD2XVT5</accession>
<organism evidence="17 18">
    <name type="scientific">Cinchona calisaya</name>
    <dbReference type="NCBI Taxonomy" id="153742"/>
    <lineage>
        <taxon>Eukaryota</taxon>
        <taxon>Viridiplantae</taxon>
        <taxon>Streptophyta</taxon>
        <taxon>Embryophyta</taxon>
        <taxon>Tracheophyta</taxon>
        <taxon>Spermatophyta</taxon>
        <taxon>Magnoliopsida</taxon>
        <taxon>eudicotyledons</taxon>
        <taxon>Gunneridae</taxon>
        <taxon>Pentapetalae</taxon>
        <taxon>asterids</taxon>
        <taxon>lamiids</taxon>
        <taxon>Gentianales</taxon>
        <taxon>Rubiaceae</taxon>
        <taxon>Cinchonoideae</taxon>
        <taxon>Cinchoneae</taxon>
        <taxon>Cinchona</taxon>
    </lineage>
</organism>
<keyword evidence="8 13" id="KW-0274">FAD</keyword>
<comment type="function">
    <text evidence="2">Long-chain fatty alcohol oxidase involved in the omega-oxidation pathway of lipid degradation.</text>
</comment>
<feature type="transmembrane region" description="Helical" evidence="14">
    <location>
        <begin position="118"/>
        <end position="145"/>
    </location>
</feature>
<dbReference type="InterPro" id="IPR012400">
    <property type="entry name" value="Long_Oxdase"/>
</dbReference>
<dbReference type="EMBL" id="JBJUIK010000017">
    <property type="protein sequence ID" value="KAL3498075.1"/>
    <property type="molecule type" value="Genomic_DNA"/>
</dbReference>
<feature type="domain" description="Glucose-methanol-choline oxidoreductase C-terminal" evidence="16">
    <location>
        <begin position="660"/>
        <end position="787"/>
    </location>
</feature>
<evidence type="ECO:0000256" key="12">
    <source>
        <dbReference type="PIRSR" id="PIRSR028937-1"/>
    </source>
</evidence>
<evidence type="ECO:0000259" key="15">
    <source>
        <dbReference type="Pfam" id="PF00732"/>
    </source>
</evidence>
<dbReference type="InterPro" id="IPR007867">
    <property type="entry name" value="GMC_OxRtase_C"/>
</dbReference>
<comment type="caution">
    <text evidence="17">The sequence shown here is derived from an EMBL/GenBank/DDBJ whole genome shotgun (WGS) entry which is preliminary data.</text>
</comment>
<comment type="catalytic activity">
    <reaction evidence="1">
        <text>a long-chain primary fatty alcohol + O2 = a long-chain fatty aldehyde + H2O2</text>
        <dbReference type="Rhea" id="RHEA:22756"/>
        <dbReference type="ChEBI" id="CHEBI:15379"/>
        <dbReference type="ChEBI" id="CHEBI:16240"/>
        <dbReference type="ChEBI" id="CHEBI:17176"/>
        <dbReference type="ChEBI" id="CHEBI:77396"/>
        <dbReference type="EC" id="1.1.3.20"/>
    </reaction>
</comment>
<dbReference type="SUPFAM" id="SSF51905">
    <property type="entry name" value="FAD/NAD(P)-binding domain"/>
    <property type="match status" value="1"/>
</dbReference>
<evidence type="ECO:0000256" key="2">
    <source>
        <dbReference type="ARBA" id="ARBA00003842"/>
    </source>
</evidence>
<dbReference type="EC" id="1.1.3.20" evidence="5"/>
<evidence type="ECO:0000256" key="5">
    <source>
        <dbReference type="ARBA" id="ARBA00013125"/>
    </source>
</evidence>
<dbReference type="PIRSF" id="PIRSF028937">
    <property type="entry name" value="Lg_Ch_AO"/>
    <property type="match status" value="1"/>
</dbReference>
<feature type="active site" description="Proton acceptor" evidence="12">
    <location>
        <position position="735"/>
    </location>
</feature>
<evidence type="ECO:0000256" key="7">
    <source>
        <dbReference type="ARBA" id="ARBA00022692"/>
    </source>
</evidence>
<dbReference type="InterPro" id="IPR036188">
    <property type="entry name" value="FAD/NAD-bd_sf"/>
</dbReference>
<gene>
    <name evidence="17" type="ORF">ACH5RR_040807</name>
</gene>
<reference evidence="17 18" key="1">
    <citation type="submission" date="2024-11" db="EMBL/GenBank/DDBJ databases">
        <title>A near-complete genome assembly of Cinchona calisaya.</title>
        <authorList>
            <person name="Lian D.C."/>
            <person name="Zhao X.W."/>
            <person name="Wei L."/>
        </authorList>
    </citation>
    <scope>NUCLEOTIDE SEQUENCE [LARGE SCALE GENOMIC DNA]</scope>
    <source>
        <tissue evidence="17">Nenye</tissue>
    </source>
</reference>
<evidence type="ECO:0000256" key="8">
    <source>
        <dbReference type="ARBA" id="ARBA00022827"/>
    </source>
</evidence>
<keyword evidence="18" id="KW-1185">Reference proteome</keyword>
<dbReference type="Pfam" id="PF00732">
    <property type="entry name" value="GMC_oxred_N"/>
    <property type="match status" value="1"/>
</dbReference>
<keyword evidence="9 14" id="KW-1133">Transmembrane helix</keyword>
<dbReference type="Gene3D" id="3.50.50.60">
    <property type="entry name" value="FAD/NAD(P)-binding domain"/>
    <property type="match status" value="2"/>
</dbReference>
<dbReference type="InterPro" id="IPR000172">
    <property type="entry name" value="GMC_OxRdtase_N"/>
</dbReference>
<evidence type="ECO:0000256" key="14">
    <source>
        <dbReference type="SAM" id="Phobius"/>
    </source>
</evidence>
<dbReference type="Proteomes" id="UP001630127">
    <property type="component" value="Unassembled WGS sequence"/>
</dbReference>
<dbReference type="Pfam" id="PF05199">
    <property type="entry name" value="GMC_oxred_C"/>
    <property type="match status" value="1"/>
</dbReference>
<evidence type="ECO:0000256" key="11">
    <source>
        <dbReference type="ARBA" id="ARBA00023136"/>
    </source>
</evidence>
<dbReference type="PANTHER" id="PTHR46056">
    <property type="entry name" value="LONG-CHAIN-ALCOHOL OXIDASE"/>
    <property type="match status" value="1"/>
</dbReference>
<dbReference type="PANTHER" id="PTHR46056:SF4">
    <property type="entry name" value="LONG-CHAIN-ALCOHOL OXIDASE FAO4A"/>
    <property type="match status" value="1"/>
</dbReference>
<sequence>MALNMEHRRTGNGVKVLHENQQHLMATDVIEMESGTGRPLIGRVKKPYTSSLSSRQMESLTALCDTYLPSIDANFHEKNDEAKAKFYRTSASMAGTPQLLGGLISERLQHPKLFLARVALWLLSTSIGTFALCGIASLSGHFPYLQKFSQVSPQKREQIVLAWSRSLIFPLRLLFTALKVLILLVFFTQVDDKEDNPSWKAIGYCGPDPDFKRKTQHIKTLKQMFESVEDQKQEESSKEELFGPLNKGIVNLDRPKQFVFERLQNAGFSVSTSSSHLKNIAKSKSLKPCFSIKCDAVVVGSGSGGGVVAGILANAGYKTIVLEKGSYFARTNLSLLEGSTMDQMYLGSGLLATENMDVMFLAGSTVGGGSTVNWSSSIRTPPHVIKEWSESYELELFDSKLYKEALDVVCQKMGVQSEINNEGLNNMVLRKGCHELGYPVNTIPRNATSDHYCGWCCFGCKDGKKKGTSETWLVDLVNSGNGAILPDCKAIQVLHGRKNKKKRNCAVGVAFKFQNQGAEELCIVESKATIVACGALGTPELLIGSGLKNPNIGKNLHIHPVVMAWGYFPESTPDPWPDAEKKSYEGGIMTAMSTVVGNFQGSGYGSVIQTPALHPGMFSVLMPWTSGHDIKDRMCKFSRTAHVFALARDKGSGQLVSPYSISYKMDKIDEENIKSGLEKVLRILASAGAEEIGTHQIEGRSINVKKVSYVEFDKFVKEESSRSVKNLETPVCSAHQMGSCRMGVDSKTSAVNPVGETWEIEGLYIADSSVFPTALGVNPMVTIQAIAYCTAQTILETLKRKIVK</sequence>
<dbReference type="AlphaFoldDB" id="A0ABD2XVT5"/>
<feature type="domain" description="Glucose-methanol-choline oxidoreductase N-terminal" evidence="15">
    <location>
        <begin position="341"/>
        <end position="561"/>
    </location>
</feature>
<name>A0ABD2XVT5_9GENT</name>
<evidence type="ECO:0000256" key="1">
    <source>
        <dbReference type="ARBA" id="ARBA00000920"/>
    </source>
</evidence>
<keyword evidence="11 14" id="KW-0472">Membrane</keyword>
<evidence type="ECO:0000256" key="10">
    <source>
        <dbReference type="ARBA" id="ARBA00023002"/>
    </source>
</evidence>
<comment type="subcellular location">
    <subcellularLocation>
        <location evidence="3">Membrane</location>
    </subcellularLocation>
</comment>
<protein>
    <recommendedName>
        <fullName evidence="5">long-chain-alcohol oxidase</fullName>
        <ecNumber evidence="5">1.1.3.20</ecNumber>
    </recommendedName>
</protein>
<evidence type="ECO:0000256" key="4">
    <source>
        <dbReference type="ARBA" id="ARBA00010790"/>
    </source>
</evidence>
<proteinExistence type="inferred from homology"/>